<reference evidence="2 3" key="1">
    <citation type="submission" date="2016-10" db="EMBL/GenBank/DDBJ databases">
        <authorList>
            <person name="Varghese N."/>
            <person name="Submissions S."/>
        </authorList>
    </citation>
    <scope>NUCLEOTIDE SEQUENCE [LARGE SCALE GENOMIC DNA]</scope>
    <source>
        <strain evidence="2 3">DSM 20586</strain>
    </source>
</reference>
<dbReference type="EMBL" id="FNSH01000001">
    <property type="protein sequence ID" value="SEB88232.1"/>
    <property type="molecule type" value="Genomic_DNA"/>
</dbReference>
<gene>
    <name evidence="2" type="ORF">SAMN04489746_1220</name>
</gene>
<dbReference type="GO" id="GO:0003677">
    <property type="term" value="F:DNA binding"/>
    <property type="evidence" value="ECO:0007669"/>
    <property type="project" value="UniProtKB-KW"/>
</dbReference>
<dbReference type="PANTHER" id="PTHR37299:SF4">
    <property type="entry name" value="TRANSCRIPTIONAL REGULATOR"/>
    <property type="match status" value="1"/>
</dbReference>
<accession>A0AB38A7G8</accession>
<comment type="caution">
    <text evidence="2">The sequence shown here is derived from an EMBL/GenBank/DDBJ whole genome shotgun (WGS) entry which is preliminary data.</text>
</comment>
<evidence type="ECO:0000259" key="1">
    <source>
        <dbReference type="PROSITE" id="PS50930"/>
    </source>
</evidence>
<dbReference type="RefSeq" id="WP_002564113.1">
    <property type="nucleotide sequence ID" value="NZ_CALJSN010000009.1"/>
</dbReference>
<organism evidence="2 3">
    <name type="scientific">Atopobium minutum</name>
    <dbReference type="NCBI Taxonomy" id="1381"/>
    <lineage>
        <taxon>Bacteria</taxon>
        <taxon>Bacillati</taxon>
        <taxon>Actinomycetota</taxon>
        <taxon>Coriobacteriia</taxon>
        <taxon>Coriobacteriales</taxon>
        <taxon>Atopobiaceae</taxon>
        <taxon>Atopobium</taxon>
    </lineage>
</organism>
<dbReference type="PROSITE" id="PS50930">
    <property type="entry name" value="HTH_LYTTR"/>
    <property type="match status" value="1"/>
</dbReference>
<evidence type="ECO:0000313" key="3">
    <source>
        <dbReference type="Proteomes" id="UP000183687"/>
    </source>
</evidence>
<dbReference type="AlphaFoldDB" id="A0AB38A7G8"/>
<name>A0AB38A7G8_9ACTN</name>
<protein>
    <submittedName>
        <fullName evidence="2">LytTr DNA-binding domain-containing protein</fullName>
    </submittedName>
</protein>
<dbReference type="Gene3D" id="2.40.50.1020">
    <property type="entry name" value="LytTr DNA-binding domain"/>
    <property type="match status" value="1"/>
</dbReference>
<sequence length="150" mass="17043">MRISITEKDGFEGIEVKLTVDPHNPQLPRLLEVLRMSEGKFLAYQGAGTERIVIPFAQVAFVEAHEPRAHIHCMDGRVFESAQRLRALENDLEHTEFIRISKQLIVNFDAVIGIRPELYGRMVLDLQGGTTVLVSRAYANTIKQKLTSWK</sequence>
<keyword evidence="2" id="KW-0238">DNA-binding</keyword>
<dbReference type="Pfam" id="PF04397">
    <property type="entry name" value="LytTR"/>
    <property type="match status" value="1"/>
</dbReference>
<feature type="domain" description="HTH LytTR-type" evidence="1">
    <location>
        <begin position="42"/>
        <end position="148"/>
    </location>
</feature>
<dbReference type="GO" id="GO:0000156">
    <property type="term" value="F:phosphorelay response regulator activity"/>
    <property type="evidence" value="ECO:0007669"/>
    <property type="project" value="InterPro"/>
</dbReference>
<dbReference type="InterPro" id="IPR007492">
    <property type="entry name" value="LytTR_DNA-bd_dom"/>
</dbReference>
<dbReference type="Proteomes" id="UP000183687">
    <property type="component" value="Unassembled WGS sequence"/>
</dbReference>
<proteinExistence type="predicted"/>
<evidence type="ECO:0000313" key="2">
    <source>
        <dbReference type="EMBL" id="SEB88232.1"/>
    </source>
</evidence>
<dbReference type="InterPro" id="IPR046947">
    <property type="entry name" value="LytR-like"/>
</dbReference>
<dbReference type="PANTHER" id="PTHR37299">
    <property type="entry name" value="TRANSCRIPTIONAL REGULATOR-RELATED"/>
    <property type="match status" value="1"/>
</dbReference>
<dbReference type="SMART" id="SM00850">
    <property type="entry name" value="LytTR"/>
    <property type="match status" value="1"/>
</dbReference>